<dbReference type="GO" id="GO:0004805">
    <property type="term" value="F:trehalose-phosphatase activity"/>
    <property type="evidence" value="ECO:0007669"/>
    <property type="project" value="TreeGrafter"/>
</dbReference>
<dbReference type="InterPro" id="IPR036412">
    <property type="entry name" value="HAD-like_sf"/>
</dbReference>
<feature type="compositionally biased region" description="Low complexity" evidence="2">
    <location>
        <begin position="1057"/>
        <end position="1072"/>
    </location>
</feature>
<dbReference type="Pfam" id="PF00982">
    <property type="entry name" value="Glyco_transf_20"/>
    <property type="match status" value="2"/>
</dbReference>
<dbReference type="Gene3D" id="3.40.50.2000">
    <property type="entry name" value="Glycogen Phosphorylase B"/>
    <property type="match status" value="2"/>
</dbReference>
<name>A0A2R5GU15_9STRA</name>
<gene>
    <name evidence="3" type="ORF">FCC1311_081062</name>
</gene>
<feature type="region of interest" description="Disordered" evidence="2">
    <location>
        <begin position="725"/>
        <end position="758"/>
    </location>
</feature>
<dbReference type="Gene3D" id="3.40.50.1000">
    <property type="entry name" value="HAD superfamily/HAD-like"/>
    <property type="match status" value="1"/>
</dbReference>
<dbReference type="GO" id="GO:0005992">
    <property type="term" value="P:trehalose biosynthetic process"/>
    <property type="evidence" value="ECO:0007669"/>
    <property type="project" value="InterPro"/>
</dbReference>
<dbReference type="Proteomes" id="UP000241890">
    <property type="component" value="Unassembled WGS sequence"/>
</dbReference>
<dbReference type="AlphaFoldDB" id="A0A2R5GU15"/>
<feature type="region of interest" description="Disordered" evidence="2">
    <location>
        <begin position="144"/>
        <end position="164"/>
    </location>
</feature>
<feature type="compositionally biased region" description="Low complexity" evidence="2">
    <location>
        <begin position="145"/>
        <end position="158"/>
    </location>
</feature>
<feature type="region of interest" description="Disordered" evidence="2">
    <location>
        <begin position="1044"/>
        <end position="1246"/>
    </location>
</feature>
<dbReference type="OrthoDB" id="755951at2759"/>
<feature type="compositionally biased region" description="Pro residues" evidence="2">
    <location>
        <begin position="1091"/>
        <end position="1101"/>
    </location>
</feature>
<evidence type="ECO:0000256" key="1">
    <source>
        <dbReference type="ARBA" id="ARBA00005409"/>
    </source>
</evidence>
<dbReference type="InParanoid" id="A0A2R5GU15"/>
<evidence type="ECO:0000256" key="2">
    <source>
        <dbReference type="SAM" id="MobiDB-lite"/>
    </source>
</evidence>
<proteinExistence type="inferred from homology"/>
<accession>A0A2R5GU15</accession>
<comment type="caution">
    <text evidence="3">The sequence shown here is derived from an EMBL/GenBank/DDBJ whole genome shotgun (WGS) entry which is preliminary data.</text>
</comment>
<dbReference type="SUPFAM" id="SSF56784">
    <property type="entry name" value="HAD-like"/>
    <property type="match status" value="1"/>
</dbReference>
<dbReference type="GO" id="GO:0005829">
    <property type="term" value="C:cytosol"/>
    <property type="evidence" value="ECO:0007669"/>
    <property type="project" value="TreeGrafter"/>
</dbReference>
<reference evidence="3 4" key="1">
    <citation type="submission" date="2017-12" db="EMBL/GenBank/DDBJ databases">
        <title>Sequencing, de novo assembly and annotation of complete genome of a new Thraustochytrid species, strain FCC1311.</title>
        <authorList>
            <person name="Sedici K."/>
            <person name="Godart F."/>
            <person name="Aiese Cigliano R."/>
            <person name="Sanseverino W."/>
            <person name="Barakat M."/>
            <person name="Ortet P."/>
            <person name="Marechal E."/>
            <person name="Cagnac O."/>
            <person name="Amato A."/>
        </authorList>
    </citation>
    <scope>NUCLEOTIDE SEQUENCE [LARGE SCALE GENOMIC DNA]</scope>
</reference>
<evidence type="ECO:0000313" key="3">
    <source>
        <dbReference type="EMBL" id="GBG31881.1"/>
    </source>
</evidence>
<feature type="compositionally biased region" description="Acidic residues" evidence="2">
    <location>
        <begin position="1073"/>
        <end position="1082"/>
    </location>
</feature>
<dbReference type="InterPro" id="IPR023214">
    <property type="entry name" value="HAD_sf"/>
</dbReference>
<protein>
    <submittedName>
        <fullName evidence="3">Alpha,alpha-trehalose-phosphate synthase UDP-forming 5</fullName>
    </submittedName>
</protein>
<dbReference type="PANTHER" id="PTHR10788:SF94">
    <property type="entry name" value="ALPHA,ALPHA-TREHALOSE-PHOSPHATE SYNTHASE [UDP-FORMING] 5"/>
    <property type="match status" value="1"/>
</dbReference>
<keyword evidence="4" id="KW-1185">Reference proteome</keyword>
<dbReference type="InterPro" id="IPR001830">
    <property type="entry name" value="Glyco_trans_20"/>
</dbReference>
<dbReference type="InterPro" id="IPR003337">
    <property type="entry name" value="Trehalose_PPase"/>
</dbReference>
<dbReference type="EMBL" id="BEYU01000109">
    <property type="protein sequence ID" value="GBG31881.1"/>
    <property type="molecule type" value="Genomic_DNA"/>
</dbReference>
<feature type="region of interest" description="Disordered" evidence="2">
    <location>
        <begin position="989"/>
        <end position="1021"/>
    </location>
</feature>
<feature type="compositionally biased region" description="Basic and acidic residues" evidence="2">
    <location>
        <begin position="1132"/>
        <end position="1154"/>
    </location>
</feature>
<dbReference type="Pfam" id="PF02358">
    <property type="entry name" value="Trehalose_PPase"/>
    <property type="match status" value="1"/>
</dbReference>
<sequence length="1275" mass="140762">MPYRSTLGPMPEEEPPKRRARLIICSNVLPVNLQRDERTSEWTAEFDCSSLFEDGPMYSAMRDMDPNLEVLYVGVPRAFIPDDDRNQVSALLASMNCHPVYCDIHRAHNHFQGYCKGILWPTFHNVIDLYARMGKIGESGQPDYSHAASNADASSNGNETSWAPARSWSPMEAETCWPDYCAMQGLFSRKAVEIYSEGDTLWVHDYHLLLLPSYLLRRIPNAKIGLFLHVPFPSSEIFRTLATREEILRAMLCADHIGFDLFEYARHFLTSCNRMLGLQHEPKKGGVIVLHNQGREVSITCSHVGHNVAYVHKQLESHEMQTMARRVANSLEISSRPRSGSDVERRQMLLGIDEVEGLRGLGLKLLALDRLFRDYPYLRERVVLKQIGLRLDSRPNDYRQCHDEVVGLVAHLQKKWGKHVVEYEERDSIDLTERLALLQNADVFLNTSVRVGVDMLPFEYLMARRNPAGCIVLSEFSACSRVLHGSLRVNPFKTSALAATIEEALSMSAAERTARCARDLVYIERNTLADWADRIIEDIRDAHQDTNEPVAKFGGGFGTRLLIRANEVHKQIELDNVEFAEAFKGSKRRVIVLDYSGTLVETSSINMYMKRGGTARSWHYEKGGSRRPGGCLETRDPISDTTRGRLIDLCRDRNNTVVVMSSDLRDELAHALEGIPNLALIAENGFVFRAHPGARWVPAVDDEHNGGGDWYGGNSTAGYYAKETAGTHSSGASSTHSSGAHSHTTDGDSVGDSSDAASLPDDFDEEFHGWQESIKFVMLKYSNRTNGSFVWESPSAVSFNYVLADPGLGAMQASNLQIELEQVTVSMPLTVEPGKGAVTVRLHGVNRGTAVRELLSYLEVHPFTESEFSPGPDKPHAKSVIDFLACFGDDNEDERAFSAVNKYRAPKGTSLQSFSVRVGSSAHSKAKYFVHDTEDVTDVLGALVEASTNTKIRRNFSQGMFGSESGNNNNNESSIMGNFRTKQSYVTLSNHDTEQPGGGLHHSSTAAPGGAGPQPRAGLPHTMSYVASSAELADMFGGQENLVGASASPSAMPPTSMPSAEDGGGYADYDYASGDDDDDGGEDGAFMRGPPMDPRNIPPTSPSRELDTDLDDDDLEHSDHDGRYDDADDDEPHSANDDSRGQAADSKGDNRVIRESSNGELVVVDDDYEDGRAANGNGPRSSKSRASSDHYSSDTLDSAFHKAMFSSDGLAEAPTRSERSKTPNKPRRRPSNDYDDDDSEDHSRFRPDFAGENFKLLLAGLAGASFTFVFLRPSR</sequence>
<organism evidence="3 4">
    <name type="scientific">Hondaea fermentalgiana</name>
    <dbReference type="NCBI Taxonomy" id="2315210"/>
    <lineage>
        <taxon>Eukaryota</taxon>
        <taxon>Sar</taxon>
        <taxon>Stramenopiles</taxon>
        <taxon>Bigyra</taxon>
        <taxon>Labyrinthulomycetes</taxon>
        <taxon>Thraustochytrida</taxon>
        <taxon>Thraustochytriidae</taxon>
        <taxon>Hondaea</taxon>
    </lineage>
</organism>
<comment type="similarity">
    <text evidence="1">In the N-terminal section; belongs to the glycosyltransferase 20 family.</text>
</comment>
<dbReference type="PANTHER" id="PTHR10788">
    <property type="entry name" value="TREHALOSE-6-PHOSPHATE SYNTHASE"/>
    <property type="match status" value="1"/>
</dbReference>
<evidence type="ECO:0000313" key="4">
    <source>
        <dbReference type="Proteomes" id="UP000241890"/>
    </source>
</evidence>
<dbReference type="SUPFAM" id="SSF53756">
    <property type="entry name" value="UDP-Glycosyltransferase/glycogen phosphorylase"/>
    <property type="match status" value="1"/>
</dbReference>